<dbReference type="OrthoDB" id="9790710at2"/>
<name>A0A6N6JLD2_9RHOB</name>
<dbReference type="AlphaFoldDB" id="A0A6N6JLD2"/>
<gene>
    <name evidence="4" type="ORF">KIN_32930</name>
</gene>
<proteinExistence type="predicted"/>
<dbReference type="RefSeq" id="WP_159809071.1">
    <property type="nucleotide sequence ID" value="NZ_BLJE01000004.1"/>
</dbReference>
<dbReference type="GO" id="GO:0016757">
    <property type="term" value="F:glycosyltransferase activity"/>
    <property type="evidence" value="ECO:0007669"/>
    <property type="project" value="UniProtKB-KW"/>
</dbReference>
<dbReference type="Pfam" id="PF13692">
    <property type="entry name" value="Glyco_trans_1_4"/>
    <property type="match status" value="1"/>
</dbReference>
<dbReference type="EMBL" id="BLJE01000004">
    <property type="protein sequence ID" value="GFE66219.1"/>
    <property type="molecule type" value="Genomic_DNA"/>
</dbReference>
<dbReference type="Gene3D" id="3.40.50.2000">
    <property type="entry name" value="Glycogen Phosphorylase B"/>
    <property type="match status" value="1"/>
</dbReference>
<dbReference type="Proteomes" id="UP000436822">
    <property type="component" value="Unassembled WGS sequence"/>
</dbReference>
<dbReference type="CDD" id="cd03801">
    <property type="entry name" value="GT4_PimA-like"/>
    <property type="match status" value="1"/>
</dbReference>
<feature type="region of interest" description="Disordered" evidence="3">
    <location>
        <begin position="42"/>
        <end position="61"/>
    </location>
</feature>
<keyword evidence="5" id="KW-1185">Reference proteome</keyword>
<evidence type="ECO:0000313" key="4">
    <source>
        <dbReference type="EMBL" id="GFE66219.1"/>
    </source>
</evidence>
<keyword evidence="1" id="KW-0328">Glycosyltransferase</keyword>
<reference evidence="4 5" key="1">
    <citation type="submission" date="2019-12" db="EMBL/GenBank/DDBJ databases">
        <title>Litoreibacter badius sp. nov., a novel bacteriochlorophyll a-containing bacterium in the genus Litoreibacter.</title>
        <authorList>
            <person name="Kanamuro M."/>
            <person name="Takabe Y."/>
            <person name="Mori K."/>
            <person name="Takaichi S."/>
            <person name="Hanada S."/>
        </authorList>
    </citation>
    <scope>NUCLEOTIDE SEQUENCE [LARGE SCALE GENOMIC DNA]</scope>
    <source>
        <strain evidence="4 5">K6</strain>
    </source>
</reference>
<keyword evidence="2" id="KW-0808">Transferase</keyword>
<dbReference type="SUPFAM" id="SSF53756">
    <property type="entry name" value="UDP-Glycosyltransferase/glycogen phosphorylase"/>
    <property type="match status" value="1"/>
</dbReference>
<evidence type="ECO:0000256" key="1">
    <source>
        <dbReference type="ARBA" id="ARBA00022676"/>
    </source>
</evidence>
<dbReference type="PANTHER" id="PTHR12526">
    <property type="entry name" value="GLYCOSYLTRANSFERASE"/>
    <property type="match status" value="1"/>
</dbReference>
<dbReference type="PANTHER" id="PTHR12526:SF510">
    <property type="entry name" value="D-INOSITOL 3-PHOSPHATE GLYCOSYLTRANSFERASE"/>
    <property type="match status" value="1"/>
</dbReference>
<protein>
    <submittedName>
        <fullName evidence="4">Uncharacterized protein</fullName>
    </submittedName>
</protein>
<comment type="caution">
    <text evidence="4">The sequence shown here is derived from an EMBL/GenBank/DDBJ whole genome shotgun (WGS) entry which is preliminary data.</text>
</comment>
<accession>A0A6N6JLD2</accession>
<organism evidence="4 5">
    <name type="scientific">Litoreibacter roseus</name>
    <dbReference type="NCBI Taxonomy" id="2601869"/>
    <lineage>
        <taxon>Bacteria</taxon>
        <taxon>Pseudomonadati</taxon>
        <taxon>Pseudomonadota</taxon>
        <taxon>Alphaproteobacteria</taxon>
        <taxon>Rhodobacterales</taxon>
        <taxon>Roseobacteraceae</taxon>
        <taxon>Litoreibacter</taxon>
    </lineage>
</organism>
<evidence type="ECO:0000256" key="2">
    <source>
        <dbReference type="ARBA" id="ARBA00022679"/>
    </source>
</evidence>
<evidence type="ECO:0000313" key="5">
    <source>
        <dbReference type="Proteomes" id="UP000436822"/>
    </source>
</evidence>
<evidence type="ECO:0000256" key="3">
    <source>
        <dbReference type="SAM" id="MobiDB-lite"/>
    </source>
</evidence>
<sequence>MYNPLAIKTRDGDQGVKMSDMNSLSSRLEALFLPKRHQKKIARERKKAEQAARTAPSPVPETAQYTTKLRGLIGDKTVKLLYWPSYTNPYQRLFYGHPNEWFDHSAGTIDAALDQLKSSENETVVFHVHWLNFLEPSETSPDYGTNCQQFIKKCATFRDLGGLLFWTVHNLMEHDTPDAAIETDLRLKLLELSHAVFVHSEAAKEAIALQSMSPTDNIHTIEHGNYIGVYPDAVSQDVARGKLGLKNSTTVFLNLGLIRRYKGLDALVSQVDRLAEDGRDCVLLLAGRKTVADAGMLGELSTTSTNLISYDGWIADWEIQNYMNASDFMVVPYKQALTSGSAMLALSFALPVVAPALGNLPDLIKDGVNGFLYDPDDANGLAKSLRRATDTSNHELAEMRYNALVSAQNFSWLSARSVLLRKISSLS</sequence>